<keyword evidence="1" id="KW-0812">Transmembrane</keyword>
<gene>
    <name evidence="2" type="ORF">IAC76_06855</name>
</gene>
<dbReference type="EMBL" id="JADIND010000148">
    <property type="protein sequence ID" value="MBO8431092.1"/>
    <property type="molecule type" value="Genomic_DNA"/>
</dbReference>
<sequence>MDKFHLILYICFAVLIFDIAVVLYIRNTYFLIFKDNYRDISDKLGKPDAVLDASLVNINFLLVKFNTAVSVELYKDLVVFRNGTRAICVKDFSSLELSGELLSNVKINTSGRAIRVYFNAGQYKIMQKYLEEHNV</sequence>
<keyword evidence="1" id="KW-0472">Membrane</keyword>
<dbReference type="AlphaFoldDB" id="A0A9D9H0I9"/>
<evidence type="ECO:0000256" key="1">
    <source>
        <dbReference type="SAM" id="Phobius"/>
    </source>
</evidence>
<keyword evidence="1" id="KW-1133">Transmembrane helix</keyword>
<comment type="caution">
    <text evidence="2">The sequence shown here is derived from an EMBL/GenBank/DDBJ whole genome shotgun (WGS) entry which is preliminary data.</text>
</comment>
<evidence type="ECO:0000313" key="2">
    <source>
        <dbReference type="EMBL" id="MBO8431092.1"/>
    </source>
</evidence>
<feature type="transmembrane region" description="Helical" evidence="1">
    <location>
        <begin position="6"/>
        <end position="25"/>
    </location>
</feature>
<protein>
    <submittedName>
        <fullName evidence="2">Uncharacterized protein</fullName>
    </submittedName>
</protein>
<name>A0A9D9H0I9_9BACT</name>
<reference evidence="2" key="1">
    <citation type="submission" date="2020-10" db="EMBL/GenBank/DDBJ databases">
        <authorList>
            <person name="Gilroy R."/>
        </authorList>
    </citation>
    <scope>NUCLEOTIDE SEQUENCE</scope>
    <source>
        <strain evidence="2">10192</strain>
    </source>
</reference>
<organism evidence="2 3">
    <name type="scientific">Candidatus Scatousia excrementipullorum</name>
    <dbReference type="NCBI Taxonomy" id="2840936"/>
    <lineage>
        <taxon>Bacteria</taxon>
        <taxon>Candidatus Scatousia</taxon>
    </lineage>
</organism>
<evidence type="ECO:0000313" key="3">
    <source>
        <dbReference type="Proteomes" id="UP000823632"/>
    </source>
</evidence>
<accession>A0A9D9H0I9</accession>
<proteinExistence type="predicted"/>
<reference evidence="2" key="2">
    <citation type="journal article" date="2021" name="PeerJ">
        <title>Extensive microbial diversity within the chicken gut microbiome revealed by metagenomics and culture.</title>
        <authorList>
            <person name="Gilroy R."/>
            <person name="Ravi A."/>
            <person name="Getino M."/>
            <person name="Pursley I."/>
            <person name="Horton D.L."/>
            <person name="Alikhan N.F."/>
            <person name="Baker D."/>
            <person name="Gharbi K."/>
            <person name="Hall N."/>
            <person name="Watson M."/>
            <person name="Adriaenssens E.M."/>
            <person name="Foster-Nyarko E."/>
            <person name="Jarju S."/>
            <person name="Secka A."/>
            <person name="Antonio M."/>
            <person name="Oren A."/>
            <person name="Chaudhuri R.R."/>
            <person name="La Ragione R."/>
            <person name="Hildebrand F."/>
            <person name="Pallen M.J."/>
        </authorList>
    </citation>
    <scope>NUCLEOTIDE SEQUENCE</scope>
    <source>
        <strain evidence="2">10192</strain>
    </source>
</reference>
<dbReference type="Proteomes" id="UP000823632">
    <property type="component" value="Unassembled WGS sequence"/>
</dbReference>